<feature type="transmembrane region" description="Helical" evidence="4">
    <location>
        <begin position="362"/>
        <end position="381"/>
    </location>
</feature>
<keyword evidence="5" id="KW-0732">Signal</keyword>
<organism evidence="7 8">
    <name type="scientific">Marinicauda pacifica</name>
    <dbReference type="NCBI Taxonomy" id="1133559"/>
    <lineage>
        <taxon>Bacteria</taxon>
        <taxon>Pseudomonadati</taxon>
        <taxon>Pseudomonadota</taxon>
        <taxon>Alphaproteobacteria</taxon>
        <taxon>Maricaulales</taxon>
        <taxon>Maricaulaceae</taxon>
        <taxon>Marinicauda</taxon>
    </lineage>
</organism>
<accession>A0A4S2H7N8</accession>
<dbReference type="Gene3D" id="1.20.1250.20">
    <property type="entry name" value="MFS general substrate transporter like domains"/>
    <property type="match status" value="2"/>
</dbReference>
<dbReference type="SUPFAM" id="SSF103473">
    <property type="entry name" value="MFS general substrate transporter"/>
    <property type="match status" value="1"/>
</dbReference>
<keyword evidence="2 4" id="KW-1133">Transmembrane helix</keyword>
<evidence type="ECO:0000256" key="2">
    <source>
        <dbReference type="ARBA" id="ARBA00022989"/>
    </source>
</evidence>
<dbReference type="PROSITE" id="PS50850">
    <property type="entry name" value="MFS"/>
    <property type="match status" value="1"/>
</dbReference>
<evidence type="ECO:0000256" key="3">
    <source>
        <dbReference type="ARBA" id="ARBA00023136"/>
    </source>
</evidence>
<dbReference type="InterPro" id="IPR036259">
    <property type="entry name" value="MFS_trans_sf"/>
</dbReference>
<dbReference type="GO" id="GO:0005886">
    <property type="term" value="C:plasma membrane"/>
    <property type="evidence" value="ECO:0007669"/>
    <property type="project" value="TreeGrafter"/>
</dbReference>
<keyword evidence="1 4" id="KW-0812">Transmembrane</keyword>
<evidence type="ECO:0000259" key="6">
    <source>
        <dbReference type="PROSITE" id="PS50850"/>
    </source>
</evidence>
<dbReference type="RefSeq" id="WP_135945752.1">
    <property type="nucleotide sequence ID" value="NZ_BMEI01000004.1"/>
</dbReference>
<feature type="chain" id="PRO_5020718673" evidence="5">
    <location>
        <begin position="25"/>
        <end position="397"/>
    </location>
</feature>
<dbReference type="InterPro" id="IPR011701">
    <property type="entry name" value="MFS"/>
</dbReference>
<feature type="transmembrane region" description="Helical" evidence="4">
    <location>
        <begin position="40"/>
        <end position="61"/>
    </location>
</feature>
<dbReference type="InterPro" id="IPR020846">
    <property type="entry name" value="MFS_dom"/>
</dbReference>
<dbReference type="OrthoDB" id="9781976at2"/>
<feature type="transmembrane region" description="Helical" evidence="4">
    <location>
        <begin position="274"/>
        <end position="293"/>
    </location>
</feature>
<feature type="transmembrane region" description="Helical" evidence="4">
    <location>
        <begin position="162"/>
        <end position="186"/>
    </location>
</feature>
<gene>
    <name evidence="7" type="ORF">E5162_13210</name>
</gene>
<dbReference type="GO" id="GO:0022857">
    <property type="term" value="F:transmembrane transporter activity"/>
    <property type="evidence" value="ECO:0007669"/>
    <property type="project" value="InterPro"/>
</dbReference>
<name>A0A4S2H7N8_9PROT</name>
<proteinExistence type="predicted"/>
<evidence type="ECO:0000313" key="8">
    <source>
        <dbReference type="Proteomes" id="UP000305451"/>
    </source>
</evidence>
<comment type="caution">
    <text evidence="7">The sequence shown here is derived from an EMBL/GenBank/DDBJ whole genome shotgun (WGS) entry which is preliminary data.</text>
</comment>
<feature type="signal peptide" evidence="5">
    <location>
        <begin position="1"/>
        <end position="24"/>
    </location>
</feature>
<keyword evidence="3 4" id="KW-0472">Membrane</keyword>
<feature type="transmembrane region" description="Helical" evidence="4">
    <location>
        <begin position="128"/>
        <end position="150"/>
    </location>
</feature>
<feature type="transmembrane region" description="Helical" evidence="4">
    <location>
        <begin position="96"/>
        <end position="116"/>
    </location>
</feature>
<dbReference type="PANTHER" id="PTHR23521">
    <property type="entry name" value="TRANSPORTER MFS SUPERFAMILY"/>
    <property type="match status" value="1"/>
</dbReference>
<protein>
    <submittedName>
        <fullName evidence="7">MFS transporter</fullName>
    </submittedName>
</protein>
<feature type="transmembrane region" description="Helical" evidence="4">
    <location>
        <begin position="334"/>
        <end position="356"/>
    </location>
</feature>
<dbReference type="AlphaFoldDB" id="A0A4S2H7N8"/>
<evidence type="ECO:0000256" key="1">
    <source>
        <dbReference type="ARBA" id="ARBA00022692"/>
    </source>
</evidence>
<sequence length="397" mass="40275">MKAKSLALIALCQVLALSSWFAGAAALPALQAAADLGPFARAALSSSVQIGFVAGALFSAGLGLSDRFDPRRVFAAGAGLAALTTLAVIVTPPGSLAMAGLRLMTGASLALVYPVGMKLAASWAKGDAGLLIGLLVGALTLGSALPHLFALNGAGVNWRTPFVWAAGLSAVSAGAIGLCQAGPAFVRATAFHPRAFVLAIRRRDLRYANLGYLGHMWELYAFWAWAGAFLLAYFQTRALPAGAIGGLTFAIVASGALGALGAGWLADRVGRTPVAAGAMLVSGSCALLTGLAWPLGPAVMVTLLLVYGVSVIADSAQFSAAIAELAPRDLAGSLLTLQTALGFALTAVSVQALPYWVGVTGWQFAFAPLAIGPAIGVWAMLRLRSHPNASQLAGGRG</sequence>
<feature type="transmembrane region" description="Helical" evidence="4">
    <location>
        <begin position="73"/>
        <end position="90"/>
    </location>
</feature>
<feature type="domain" description="Major facilitator superfamily (MFS) profile" evidence="6">
    <location>
        <begin position="204"/>
        <end position="397"/>
    </location>
</feature>
<dbReference type="PANTHER" id="PTHR23521:SF3">
    <property type="entry name" value="MFS TRANSPORTER"/>
    <property type="match status" value="1"/>
</dbReference>
<dbReference type="EMBL" id="SRXV01000004">
    <property type="protein sequence ID" value="TGY91830.1"/>
    <property type="molecule type" value="Genomic_DNA"/>
</dbReference>
<evidence type="ECO:0000256" key="5">
    <source>
        <dbReference type="SAM" id="SignalP"/>
    </source>
</evidence>
<reference evidence="7 8" key="1">
    <citation type="journal article" date="2013" name="Int. J. Syst. Evol. Microbiol.">
        <title>Marinicauda pacifica gen. nov., sp. nov., a prosthecate alphaproteobacterium of the family Hyphomonadaceae isolated from deep seawater.</title>
        <authorList>
            <person name="Zhang X.Y."/>
            <person name="Li G.W."/>
            <person name="Wang C.S."/>
            <person name="Zhang Y.J."/>
            <person name="Xu X.W."/>
            <person name="Li H."/>
            <person name="Liu A."/>
            <person name="Liu C."/>
            <person name="Xie B.B."/>
            <person name="Qin Q.L."/>
            <person name="Xu Z."/>
            <person name="Chen X.L."/>
            <person name="Zhou B.C."/>
            <person name="Zhang Y.Z."/>
        </authorList>
    </citation>
    <scope>NUCLEOTIDE SEQUENCE [LARGE SCALE GENOMIC DNA]</scope>
    <source>
        <strain evidence="7 8">P-1 km-3</strain>
    </source>
</reference>
<dbReference type="Proteomes" id="UP000305451">
    <property type="component" value="Unassembled WGS sequence"/>
</dbReference>
<evidence type="ECO:0000256" key="4">
    <source>
        <dbReference type="SAM" id="Phobius"/>
    </source>
</evidence>
<dbReference type="Pfam" id="PF07690">
    <property type="entry name" value="MFS_1"/>
    <property type="match status" value="1"/>
</dbReference>
<feature type="transmembrane region" description="Helical" evidence="4">
    <location>
        <begin position="299"/>
        <end position="322"/>
    </location>
</feature>
<keyword evidence="8" id="KW-1185">Reference proteome</keyword>
<feature type="transmembrane region" description="Helical" evidence="4">
    <location>
        <begin position="240"/>
        <end position="262"/>
    </location>
</feature>
<evidence type="ECO:0000313" key="7">
    <source>
        <dbReference type="EMBL" id="TGY91830.1"/>
    </source>
</evidence>
<feature type="transmembrane region" description="Helical" evidence="4">
    <location>
        <begin position="207"/>
        <end position="234"/>
    </location>
</feature>